<dbReference type="InterPro" id="IPR017451">
    <property type="entry name" value="F-box-assoc_interact_dom"/>
</dbReference>
<evidence type="ECO:0000259" key="1">
    <source>
        <dbReference type="PROSITE" id="PS50181"/>
    </source>
</evidence>
<evidence type="ECO:0000313" key="2">
    <source>
        <dbReference type="EMBL" id="KAL1192191.1"/>
    </source>
</evidence>
<name>A0ABD0ZBX2_CARAN</name>
<dbReference type="InterPro" id="IPR036047">
    <property type="entry name" value="F-box-like_dom_sf"/>
</dbReference>
<comment type="caution">
    <text evidence="2">The sequence shown here is derived from an EMBL/GenBank/DDBJ whole genome shotgun (WGS) entry which is preliminary data.</text>
</comment>
<dbReference type="Proteomes" id="UP001558713">
    <property type="component" value="Unassembled WGS sequence"/>
</dbReference>
<reference evidence="2 3" key="1">
    <citation type="submission" date="2024-04" db="EMBL/GenBank/DDBJ databases">
        <title>Genome assembly C_amara_ONT_v2.</title>
        <authorList>
            <person name="Yant L."/>
            <person name="Moore C."/>
            <person name="Slenker M."/>
        </authorList>
    </citation>
    <scope>NUCLEOTIDE SEQUENCE [LARGE SCALE GENOMIC DNA]</scope>
    <source>
        <tissue evidence="2">Leaf</tissue>
    </source>
</reference>
<dbReference type="NCBIfam" id="TIGR01640">
    <property type="entry name" value="F_box_assoc_1"/>
    <property type="match status" value="1"/>
</dbReference>
<dbReference type="SMART" id="SM00256">
    <property type="entry name" value="FBOX"/>
    <property type="match status" value="1"/>
</dbReference>
<dbReference type="InterPro" id="IPR006527">
    <property type="entry name" value="F-box-assoc_dom_typ1"/>
</dbReference>
<organism evidence="2 3">
    <name type="scientific">Cardamine amara subsp. amara</name>
    <dbReference type="NCBI Taxonomy" id="228776"/>
    <lineage>
        <taxon>Eukaryota</taxon>
        <taxon>Viridiplantae</taxon>
        <taxon>Streptophyta</taxon>
        <taxon>Embryophyta</taxon>
        <taxon>Tracheophyta</taxon>
        <taxon>Spermatophyta</taxon>
        <taxon>Magnoliopsida</taxon>
        <taxon>eudicotyledons</taxon>
        <taxon>Gunneridae</taxon>
        <taxon>Pentapetalae</taxon>
        <taxon>rosids</taxon>
        <taxon>malvids</taxon>
        <taxon>Brassicales</taxon>
        <taxon>Brassicaceae</taxon>
        <taxon>Cardamineae</taxon>
        <taxon>Cardamine</taxon>
    </lineage>
</organism>
<gene>
    <name evidence="2" type="ORF">V5N11_008138</name>
</gene>
<dbReference type="EMBL" id="JBANAX010000830">
    <property type="protein sequence ID" value="KAL1192191.1"/>
    <property type="molecule type" value="Genomic_DNA"/>
</dbReference>
<dbReference type="PANTHER" id="PTHR31672:SF13">
    <property type="entry name" value="F-BOX PROTEIN CPR30-LIKE"/>
    <property type="match status" value="1"/>
</dbReference>
<evidence type="ECO:0000313" key="3">
    <source>
        <dbReference type="Proteomes" id="UP001558713"/>
    </source>
</evidence>
<dbReference type="PANTHER" id="PTHR31672">
    <property type="entry name" value="BNACNNG10540D PROTEIN"/>
    <property type="match status" value="1"/>
</dbReference>
<dbReference type="Gene3D" id="1.20.1280.50">
    <property type="match status" value="1"/>
</dbReference>
<dbReference type="AlphaFoldDB" id="A0ABD0ZBX2"/>
<dbReference type="InterPro" id="IPR050796">
    <property type="entry name" value="SCF_F-box_component"/>
</dbReference>
<dbReference type="InterPro" id="IPR001810">
    <property type="entry name" value="F-box_dom"/>
</dbReference>
<proteinExistence type="predicted"/>
<dbReference type="Pfam" id="PF07734">
    <property type="entry name" value="FBA_1"/>
    <property type="match status" value="1"/>
</dbReference>
<dbReference type="SUPFAM" id="SSF81383">
    <property type="entry name" value="F-box domain"/>
    <property type="match status" value="1"/>
</dbReference>
<sequence>MIMSDLPLELLEEILSRVPATSLKQIQSTCKRWYALFKDQSFTEKHFRKAPKQSLVLLLKYCMVCSMSVKLNVAPPSIDFKGTHQEVDILEVSHCDGLLLCVTKESNLVVWNPCLGKTWWIQHKSSGHDMKDCELALGYVNNKSYRSYKILKILKCSSASLLATKSVWFEIYEFSSGSWRFLDQAVANIDCIIESNGVSLKGNTYWRALDEKDYSKWLLSFDFTTERFKRMCPLTFQSEGFMVLSVVGEEKLSVLHTSYSKMEIWVTNKFDTEVALQWTKYFTMDIPIPGKFPPAGFLSFVMDEEKKVALCCTRSREDMVYIIGDDDGPITFPCPEYPNEPDLDVGFLNRPFVFNYVPSLVQVQQGRGKRKV</sequence>
<protein>
    <submittedName>
        <fullName evidence="2">F-box/kelch-repeat protein</fullName>
    </submittedName>
</protein>
<accession>A0ABD0ZBX2</accession>
<keyword evidence="3" id="KW-1185">Reference proteome</keyword>
<dbReference type="Pfam" id="PF00646">
    <property type="entry name" value="F-box"/>
    <property type="match status" value="1"/>
</dbReference>
<dbReference type="PROSITE" id="PS50181">
    <property type="entry name" value="FBOX"/>
    <property type="match status" value="1"/>
</dbReference>
<feature type="domain" description="F-box" evidence="1">
    <location>
        <begin position="1"/>
        <end position="50"/>
    </location>
</feature>